<dbReference type="CTD" id="78773724"/>
<protein>
    <submittedName>
        <fullName evidence="2">Uncharacterized protein</fullName>
    </submittedName>
</protein>
<dbReference type="Proteomes" id="UP000483820">
    <property type="component" value="Chromosome II"/>
</dbReference>
<evidence type="ECO:0000256" key="1">
    <source>
        <dbReference type="SAM" id="MobiDB-lite"/>
    </source>
</evidence>
<accession>A0A6A5HAN3</accession>
<feature type="region of interest" description="Disordered" evidence="1">
    <location>
        <begin position="1"/>
        <end position="29"/>
    </location>
</feature>
<comment type="caution">
    <text evidence="2">The sequence shown here is derived from an EMBL/GenBank/DDBJ whole genome shotgun (WGS) entry which is preliminary data.</text>
</comment>
<feature type="compositionally biased region" description="Pro residues" evidence="1">
    <location>
        <begin position="10"/>
        <end position="19"/>
    </location>
</feature>
<name>A0A6A5HAN3_CAERE</name>
<proteinExistence type="predicted"/>
<evidence type="ECO:0000313" key="2">
    <source>
        <dbReference type="EMBL" id="KAF1763906.1"/>
    </source>
</evidence>
<dbReference type="GeneID" id="78773724"/>
<evidence type="ECO:0000313" key="3">
    <source>
        <dbReference type="Proteomes" id="UP000483820"/>
    </source>
</evidence>
<reference evidence="2 3" key="1">
    <citation type="submission" date="2019-12" db="EMBL/GenBank/DDBJ databases">
        <title>Chromosome-level assembly of the Caenorhabditis remanei genome.</title>
        <authorList>
            <person name="Teterina A.A."/>
            <person name="Willis J.H."/>
            <person name="Phillips P.C."/>
        </authorList>
    </citation>
    <scope>NUCLEOTIDE SEQUENCE [LARGE SCALE GENOMIC DNA]</scope>
    <source>
        <strain evidence="2 3">PX506</strain>
        <tissue evidence="2">Whole organism</tissue>
    </source>
</reference>
<sequence length="106" mass="11473">MVTSSSGTFSPPPIDPPFDSPSNRLSTLPDIDGILRKHHSRKRVTFDLNPNSILTTSGATPRLLHSMMTSSATSSAQNDVFGARVDGSVVRKRAPPTTSRRFEFGC</sequence>
<gene>
    <name evidence="2" type="ORF">GCK72_003852</name>
</gene>
<dbReference type="KEGG" id="crq:GCK72_003852"/>
<organism evidence="2 3">
    <name type="scientific">Caenorhabditis remanei</name>
    <name type="common">Caenorhabditis vulgaris</name>
    <dbReference type="NCBI Taxonomy" id="31234"/>
    <lineage>
        <taxon>Eukaryota</taxon>
        <taxon>Metazoa</taxon>
        <taxon>Ecdysozoa</taxon>
        <taxon>Nematoda</taxon>
        <taxon>Chromadorea</taxon>
        <taxon>Rhabditida</taxon>
        <taxon>Rhabditina</taxon>
        <taxon>Rhabditomorpha</taxon>
        <taxon>Rhabditoidea</taxon>
        <taxon>Rhabditidae</taxon>
        <taxon>Peloderinae</taxon>
        <taxon>Caenorhabditis</taxon>
    </lineage>
</organism>
<dbReference type="EMBL" id="WUAV01000002">
    <property type="protein sequence ID" value="KAF1763906.1"/>
    <property type="molecule type" value="Genomic_DNA"/>
</dbReference>
<dbReference type="AlphaFoldDB" id="A0A6A5HAN3"/>
<dbReference type="RefSeq" id="XP_053588478.1">
    <property type="nucleotide sequence ID" value="XM_053724284.1"/>
</dbReference>